<evidence type="ECO:0000313" key="3">
    <source>
        <dbReference type="EMBL" id="SER98501.1"/>
    </source>
</evidence>
<keyword evidence="2" id="KW-0732">Signal</keyword>
<feature type="chain" id="PRO_5038595597" evidence="2">
    <location>
        <begin position="22"/>
        <end position="96"/>
    </location>
</feature>
<feature type="signal peptide" evidence="2">
    <location>
        <begin position="1"/>
        <end position="21"/>
    </location>
</feature>
<reference evidence="4" key="1">
    <citation type="submission" date="2016-10" db="EMBL/GenBank/DDBJ databases">
        <authorList>
            <person name="Varghese N."/>
            <person name="Submissions S."/>
        </authorList>
    </citation>
    <scope>NUCLEOTIDE SEQUENCE [LARGE SCALE GENOMIC DNA]</scope>
    <source>
        <strain evidence="4">DSM 20524</strain>
    </source>
</reference>
<keyword evidence="4" id="KW-1185">Reference proteome</keyword>
<accession>A0A1H9TN05</accession>
<dbReference type="STRING" id="1121357.SAMN05661109_01478"/>
<sequence length="96" mass="9807">MRISRKFAAAAIATISAIAITACSPPSENPSDQKVETAESQNPDSLDNGGIGFEEPETSAPSTTKPTPVEPTTPAAATGTSSSQVVMGEQGFIVQQ</sequence>
<feature type="region of interest" description="Disordered" evidence="1">
    <location>
        <begin position="22"/>
        <end position="96"/>
    </location>
</feature>
<evidence type="ECO:0000256" key="2">
    <source>
        <dbReference type="SAM" id="SignalP"/>
    </source>
</evidence>
<dbReference type="EMBL" id="FOGQ01000006">
    <property type="protein sequence ID" value="SER98501.1"/>
    <property type="molecule type" value="Genomic_DNA"/>
</dbReference>
<name>A0A1H9TN05_9CORY</name>
<evidence type="ECO:0000313" key="4">
    <source>
        <dbReference type="Proteomes" id="UP000198929"/>
    </source>
</evidence>
<protein>
    <submittedName>
        <fullName evidence="3">Uncharacterized protein</fullName>
    </submittedName>
</protein>
<feature type="compositionally biased region" description="Low complexity" evidence="1">
    <location>
        <begin position="61"/>
        <end position="83"/>
    </location>
</feature>
<dbReference type="PROSITE" id="PS51257">
    <property type="entry name" value="PROKAR_LIPOPROTEIN"/>
    <property type="match status" value="1"/>
</dbReference>
<dbReference type="RefSeq" id="WP_092258431.1">
    <property type="nucleotide sequence ID" value="NZ_CP047199.1"/>
</dbReference>
<proteinExistence type="predicted"/>
<dbReference type="Proteomes" id="UP000198929">
    <property type="component" value="Unassembled WGS sequence"/>
</dbReference>
<dbReference type="AlphaFoldDB" id="A0A1H9TN05"/>
<evidence type="ECO:0000256" key="1">
    <source>
        <dbReference type="SAM" id="MobiDB-lite"/>
    </source>
</evidence>
<gene>
    <name evidence="3" type="ORF">SAMN05661109_01478</name>
</gene>
<organism evidence="3 4">
    <name type="scientific">Corynebacterium cystitidis DSM 20524</name>
    <dbReference type="NCBI Taxonomy" id="1121357"/>
    <lineage>
        <taxon>Bacteria</taxon>
        <taxon>Bacillati</taxon>
        <taxon>Actinomycetota</taxon>
        <taxon>Actinomycetes</taxon>
        <taxon>Mycobacteriales</taxon>
        <taxon>Corynebacteriaceae</taxon>
        <taxon>Corynebacterium</taxon>
    </lineage>
</organism>